<dbReference type="AlphaFoldDB" id="A0A0X1T1Y0"/>
<sequence>MTSRLRGFTLLEVLIALSLLGLLMVLIASALSASSRTQVFGERYSSRLEEIRSAQNFLRNTVQQAHPIVFLRDTKNNDWMFEGEREQMRFVAPLPPRLAGGMPLQVFSVIENRRSSKDLQVAFFQIDERALHPWGEPQILLHGLDKWRLSYRGLDEQSQATGWLPRWPWPTRLPQALRIELQVSGAIAWPPLVVLIRMNLGGNDAQASR</sequence>
<name>A0A0X1T1Y0_PSEAA</name>
<dbReference type="Pfam" id="PF07963">
    <property type="entry name" value="N_methyl"/>
    <property type="match status" value="1"/>
</dbReference>
<gene>
    <name evidence="1" type="ORF">AWM79_12440</name>
</gene>
<evidence type="ECO:0000313" key="1">
    <source>
        <dbReference type="EMBL" id="AMB86062.1"/>
    </source>
</evidence>
<keyword evidence="2" id="KW-1185">Reference proteome</keyword>
<proteinExistence type="predicted"/>
<dbReference type="SUPFAM" id="SSF54523">
    <property type="entry name" value="Pili subunits"/>
    <property type="match status" value="1"/>
</dbReference>
<dbReference type="OrthoDB" id="5801210at2"/>
<dbReference type="InterPro" id="IPR012902">
    <property type="entry name" value="N_methyl_site"/>
</dbReference>
<dbReference type="STRING" id="46677.AWM79_12440"/>
<dbReference type="EMBL" id="CP014135">
    <property type="protein sequence ID" value="AMB86062.1"/>
    <property type="molecule type" value="Genomic_DNA"/>
</dbReference>
<dbReference type="KEGG" id="pagb:AWM79_12440"/>
<dbReference type="PROSITE" id="PS00409">
    <property type="entry name" value="PROKAR_NTER_METHYL"/>
    <property type="match status" value="1"/>
</dbReference>
<dbReference type="InterPro" id="IPR045584">
    <property type="entry name" value="Pilin-like"/>
</dbReference>
<accession>A0A0X1T1Y0</accession>
<organism evidence="1 2">
    <name type="scientific">Pseudomonas agarici</name>
    <dbReference type="NCBI Taxonomy" id="46677"/>
    <lineage>
        <taxon>Bacteria</taxon>
        <taxon>Pseudomonadati</taxon>
        <taxon>Pseudomonadota</taxon>
        <taxon>Gammaproteobacteria</taxon>
        <taxon>Pseudomonadales</taxon>
        <taxon>Pseudomonadaceae</taxon>
        <taxon>Pseudomonas</taxon>
    </lineage>
</organism>
<dbReference type="RefSeq" id="WP_017132005.1">
    <property type="nucleotide sequence ID" value="NZ_CP014135.1"/>
</dbReference>
<protein>
    <submittedName>
        <fullName evidence="1">General secretion pathway protein GspJ</fullName>
    </submittedName>
</protein>
<evidence type="ECO:0000313" key="2">
    <source>
        <dbReference type="Proteomes" id="UP000063229"/>
    </source>
</evidence>
<reference evidence="1 2" key="1">
    <citation type="submission" date="2016-01" db="EMBL/GenBank/DDBJ databases">
        <authorList>
            <person name="McClelland M."/>
            <person name="Jain A."/>
            <person name="Saraogi P."/>
            <person name="Mendelson R."/>
            <person name="Westerman R."/>
            <person name="SanMiguel P."/>
            <person name="Csonka L."/>
        </authorList>
    </citation>
    <scope>NUCLEOTIDE SEQUENCE [LARGE SCALE GENOMIC DNA]</scope>
    <source>
        <strain evidence="1 2">NCPPB 2472</strain>
    </source>
</reference>
<dbReference type="NCBIfam" id="TIGR02532">
    <property type="entry name" value="IV_pilin_GFxxxE"/>
    <property type="match status" value="1"/>
</dbReference>
<dbReference type="Proteomes" id="UP000063229">
    <property type="component" value="Chromosome"/>
</dbReference>